<dbReference type="InterPro" id="IPR019775">
    <property type="entry name" value="WD40_repeat_CS"/>
</dbReference>
<evidence type="ECO:0000256" key="1">
    <source>
        <dbReference type="ARBA" id="ARBA00022574"/>
    </source>
</evidence>
<accession>A0A7J6MMI3</accession>
<evidence type="ECO:0000313" key="8">
    <source>
        <dbReference type="Proteomes" id="UP000591131"/>
    </source>
</evidence>
<dbReference type="Pfam" id="PF04192">
    <property type="entry name" value="Utp21"/>
    <property type="match status" value="1"/>
</dbReference>
<proteinExistence type="predicted"/>
<comment type="caution">
    <text evidence="7">The sequence shown here is derived from an EMBL/GenBank/DDBJ whole genome shotgun (WGS) entry which is preliminary data.</text>
</comment>
<dbReference type="InterPro" id="IPR007319">
    <property type="entry name" value="WDR36/Utp21_C"/>
</dbReference>
<dbReference type="InterPro" id="IPR011047">
    <property type="entry name" value="Quinoprotein_ADH-like_sf"/>
</dbReference>
<dbReference type="PANTHER" id="PTHR22840">
    <property type="entry name" value="WD REPEAT-CONTAINING PROTEIN 36"/>
    <property type="match status" value="1"/>
</dbReference>
<sequence>MATIGNESLLLQRESGMLRPHRVIGVVCGPQRASVTKVGSQTFITAVTHKSWQVYDTESLDIRYIQPIREETIAVWHKMIPIVTMTKDGHRGTVESLFLLGSTFLLSVGANGNEVLLWTLPSSLTKPGGEIDGPIRLNIGFELTAATHIPTYLNKMLIAGRGGELELRNLKTRRKIHTFGCLSNDSAITALSPSPALDVAAIGFQSGRICLINCRTDELLFTLSTTESRASGSITGLTFRTDNGDHNGVLISSTSDGDVFIWDLTEKLLHSSIKHAHDGSITTLTALSGEPLVVTTGVDNTMCVWIFDKPDGSLRLLRQRKGASEPIKHIEMYGNDPTNNAESNDLLITSGSRVGKISLIQQKQNKIWSMSNISKATAGLGSRMKWRRPTDGNGELGEIVSIAGTRIRQYDWPNVITANKGSTNATVWSGYQQALVNRQLDVPDNKSQVVKVAVSPCGNFACVGLKNGEVHRFNLQSCLYRGLVTKHENAGEVAILEFLSSTSILSASSTSRDLRITTFGSGMKSTPKLRSISLPEGNGTIQCAAVNGPLVAVALNKGEGVLVVDMDSGRVVRRMDELKGGVTAMGWSHSGQLLTVADSDAKMVIYDLPTASVVDRVIFTSPVMALCWSNGDAFLITSHPHTAKYGAMHIWTNTKLLGHDSDNNNGMLTVPKVYVPIDEPIREGDEEDRADDDDNVQEEPSAVLNKAVSYTPQSRGAITLSNVPRTSWQYALRLDEIKERNKPVAAPKKPESAPFFLPTVYDGSKPLFAPLQASKGEGDEKEEPEKKRMKFDDSVDFDSTLDSEFERDIAARDWEAAMEYLKKQTASGLHLCISEIRDDNLRYAVEYFEAMASTGKDYDLVQVQLSLFLKFHAETLLESTDEELRNAVKQLSNRLTSNFKGFDKDCSRLECLVRLLSGTQMYYLGDMSEGRPHSRGFNTTGGGLRQAPPPQGHVKVVDRPVTQQGLSAAGSMATGGGIRPGTGRQVLDKNYYKAQLRNKINELTLEITRFNTEMGHIAKEAQSYKQYEKRYHSLLAEVKALEGDLADYNLALDKQRVKVRPEEVERQYIDIKQRNAFAREQIDNIFLEKKECEEGIARLEYELNENQKHIEEQLTRLTDKQKEEYRKLMEEQDKINNASHELESTMGPMRQRLATTTERLHMDPSRRRMLALSKARDELFERKQELTEELEKISLPLPKQREMLIEKIKEENSEMVELERKYEEMKEALERFRRNAAEISAELNKGVGDSSQSEGDEQQQKYKLLFAKDAEMTTFLGEFPKLKEEESRKIRDLQSSIRQLTQRIHQALGKAKELPTRARFEEMQSDLSFKDRQVEASEATGQRLEVELQQRRQELDKISDLEHKVEEEIAQAEESMQTYQDEIDNRFSCIDELREARLRDMEILAERRQKLERSLPALRDTVASLQLKMDAKKQTLHDNSNHAALVHLENKLKHLEQTNYQLESSIQVKLMESDYQDENTEALEIVNKINEVAKKQAHISMPVGRAM</sequence>
<feature type="coiled-coil region" evidence="3">
    <location>
        <begin position="1351"/>
        <end position="1465"/>
    </location>
</feature>
<dbReference type="InterPro" id="IPR015943">
    <property type="entry name" value="WD40/YVTN_repeat-like_dom_sf"/>
</dbReference>
<evidence type="ECO:0000313" key="7">
    <source>
        <dbReference type="EMBL" id="KAF4672547.1"/>
    </source>
</evidence>
<feature type="coiled-coil region" evidence="3">
    <location>
        <begin position="1283"/>
        <end position="1310"/>
    </location>
</feature>
<dbReference type="Gene3D" id="2.130.10.10">
    <property type="entry name" value="YVTN repeat-like/Quinoprotein amine dehydrogenase"/>
    <property type="match status" value="2"/>
</dbReference>
<evidence type="ECO:0000256" key="2">
    <source>
        <dbReference type="ARBA" id="ARBA00022737"/>
    </source>
</evidence>
<feature type="coiled-coil region" evidence="3">
    <location>
        <begin position="1169"/>
        <end position="1242"/>
    </location>
</feature>
<evidence type="ECO:0000256" key="4">
    <source>
        <dbReference type="SAM" id="MobiDB-lite"/>
    </source>
</evidence>
<feature type="domain" description="WDR36/Utp21 C-terminal" evidence="5">
    <location>
        <begin position="718"/>
        <end position="916"/>
    </location>
</feature>
<keyword evidence="1" id="KW-0853">WD repeat</keyword>
<keyword evidence="2" id="KW-0677">Repeat</keyword>
<reference evidence="7 8" key="1">
    <citation type="submission" date="2020-04" db="EMBL/GenBank/DDBJ databases">
        <title>Perkinsus chesapeaki whole genome sequence.</title>
        <authorList>
            <person name="Bogema D.R."/>
        </authorList>
    </citation>
    <scope>NUCLEOTIDE SEQUENCE [LARGE SCALE GENOMIC DNA]</scope>
    <source>
        <strain evidence="7">ATCC PRA-425</strain>
    </source>
</reference>
<feature type="coiled-coil region" evidence="3">
    <location>
        <begin position="1096"/>
        <end position="1138"/>
    </location>
</feature>
<keyword evidence="8" id="KW-1185">Reference proteome</keyword>
<evidence type="ECO:0000259" key="6">
    <source>
        <dbReference type="Pfam" id="PF25171"/>
    </source>
</evidence>
<dbReference type="GO" id="GO:0032040">
    <property type="term" value="C:small-subunit processome"/>
    <property type="evidence" value="ECO:0007669"/>
    <property type="project" value="InterPro"/>
</dbReference>
<feature type="region of interest" description="Disordered" evidence="4">
    <location>
        <begin position="680"/>
        <end position="700"/>
    </location>
</feature>
<dbReference type="EMBL" id="JAAPAO010000106">
    <property type="protein sequence ID" value="KAF4672547.1"/>
    <property type="molecule type" value="Genomic_DNA"/>
</dbReference>
<keyword evidence="3" id="KW-0175">Coiled coil</keyword>
<dbReference type="GO" id="GO:0006364">
    <property type="term" value="P:rRNA processing"/>
    <property type="evidence" value="ECO:0007669"/>
    <property type="project" value="InterPro"/>
</dbReference>
<dbReference type="InterPro" id="IPR001680">
    <property type="entry name" value="WD40_rpt"/>
</dbReference>
<dbReference type="SUPFAM" id="SSF50998">
    <property type="entry name" value="Quinoprotein alcohol dehydrogenase-like"/>
    <property type="match status" value="1"/>
</dbReference>
<dbReference type="OrthoDB" id="10250769at2759"/>
<dbReference type="SMART" id="SM00320">
    <property type="entry name" value="WD40"/>
    <property type="match status" value="7"/>
</dbReference>
<protein>
    <submittedName>
        <fullName evidence="7">WD repeat-containing protein 36</fullName>
    </submittedName>
</protein>
<dbReference type="GO" id="GO:0034388">
    <property type="term" value="C:Pwp2p-containing subcomplex of 90S preribosome"/>
    <property type="evidence" value="ECO:0007669"/>
    <property type="project" value="TreeGrafter"/>
</dbReference>
<name>A0A7J6MMI3_PERCH</name>
<dbReference type="Proteomes" id="UP000591131">
    <property type="component" value="Unassembled WGS sequence"/>
</dbReference>
<dbReference type="PROSITE" id="PS00678">
    <property type="entry name" value="WD_REPEATS_1"/>
    <property type="match status" value="1"/>
</dbReference>
<dbReference type="PANTHER" id="PTHR22840:SF12">
    <property type="entry name" value="WD REPEAT-CONTAINING PROTEIN 36"/>
    <property type="match status" value="1"/>
</dbReference>
<gene>
    <name evidence="7" type="primary">WDR36</name>
    <name evidence="7" type="ORF">FOL47_000382</name>
</gene>
<feature type="compositionally biased region" description="Acidic residues" evidence="4">
    <location>
        <begin position="684"/>
        <end position="697"/>
    </location>
</feature>
<evidence type="ECO:0000259" key="5">
    <source>
        <dbReference type="Pfam" id="PF04192"/>
    </source>
</evidence>
<dbReference type="Pfam" id="PF25171">
    <property type="entry name" value="Beta-prop_WDR36-Utp21_1st"/>
    <property type="match status" value="1"/>
</dbReference>
<dbReference type="Pfam" id="PF25168">
    <property type="entry name" value="Beta-prop_WDR36-Utp21_2nd"/>
    <property type="match status" value="1"/>
</dbReference>
<feature type="domain" description="WDR36/Utp21 N-terminal" evidence="6">
    <location>
        <begin position="70"/>
        <end position="308"/>
    </location>
</feature>
<dbReference type="InterPro" id="IPR059157">
    <property type="entry name" value="WDR36-Utp21_N"/>
</dbReference>
<evidence type="ECO:0000256" key="3">
    <source>
        <dbReference type="SAM" id="Coils"/>
    </source>
</evidence>
<feature type="region of interest" description="Disordered" evidence="4">
    <location>
        <begin position="768"/>
        <end position="787"/>
    </location>
</feature>
<organism evidence="7 8">
    <name type="scientific">Perkinsus chesapeaki</name>
    <name type="common">Clam parasite</name>
    <name type="synonym">Perkinsus andrewsi</name>
    <dbReference type="NCBI Taxonomy" id="330153"/>
    <lineage>
        <taxon>Eukaryota</taxon>
        <taxon>Sar</taxon>
        <taxon>Alveolata</taxon>
        <taxon>Perkinsozoa</taxon>
        <taxon>Perkinsea</taxon>
        <taxon>Perkinsida</taxon>
        <taxon>Perkinsidae</taxon>
        <taxon>Perkinsus</taxon>
    </lineage>
</organism>
<feature type="coiled-coil region" evidence="3">
    <location>
        <begin position="993"/>
        <end position="1058"/>
    </location>
</feature>